<protein>
    <submittedName>
        <fullName evidence="1">Uncharacterized protein</fullName>
    </submittedName>
</protein>
<proteinExistence type="predicted"/>
<sequence length="370" mass="41701">MLPLLAISFATVAGVMLFGAGDFQRLFLVFPTYQITSFKVINWSLSLPRWMGVDLISHQASWSLYQENVCKEKGKWRCLLWDWEVFFDIINSMETETVEYARTWGEYGLLPSPLVNSSAQPQKSFNQHASFEVSAEIHAGVSINNSRNSFGAHLHRAILDLYHQDWDGTLVHIGTIQDRGNDVDARLKTGYNSAAKTLAVSSGQSTTLQCDLFDDTEHILNLDKHRQNETHWCTVKESAAITGFESPSFSILPRQVVHTVDDAIAIRLQNVSLKTMIYMLYQLVRNGNILHVTSSAVIYLKTLTSSVPMTAGAICDNILRFSPPSINTLLFDGELTPWVIIDEADCKIERLATGWGNVNKMRWDLRELVI</sequence>
<accession>A0ABD3QBV3</accession>
<reference evidence="1 2" key="1">
    <citation type="journal article" date="2020" name="G3 (Bethesda)">
        <title>Improved Reference Genome for Cyclotella cryptica CCMP332, a Model for Cell Wall Morphogenesis, Salinity Adaptation, and Lipid Production in Diatoms (Bacillariophyta).</title>
        <authorList>
            <person name="Roberts W.R."/>
            <person name="Downey K.M."/>
            <person name="Ruck E.C."/>
            <person name="Traller J.C."/>
            <person name="Alverson A.J."/>
        </authorList>
    </citation>
    <scope>NUCLEOTIDE SEQUENCE [LARGE SCALE GENOMIC DNA]</scope>
    <source>
        <strain evidence="1 2">CCMP332</strain>
    </source>
</reference>
<evidence type="ECO:0000313" key="1">
    <source>
        <dbReference type="EMBL" id="KAL3795630.1"/>
    </source>
</evidence>
<evidence type="ECO:0000313" key="2">
    <source>
        <dbReference type="Proteomes" id="UP001516023"/>
    </source>
</evidence>
<name>A0ABD3QBV3_9STRA</name>
<organism evidence="1 2">
    <name type="scientific">Cyclotella cryptica</name>
    <dbReference type="NCBI Taxonomy" id="29204"/>
    <lineage>
        <taxon>Eukaryota</taxon>
        <taxon>Sar</taxon>
        <taxon>Stramenopiles</taxon>
        <taxon>Ochrophyta</taxon>
        <taxon>Bacillariophyta</taxon>
        <taxon>Coscinodiscophyceae</taxon>
        <taxon>Thalassiosirophycidae</taxon>
        <taxon>Stephanodiscales</taxon>
        <taxon>Stephanodiscaceae</taxon>
        <taxon>Cyclotella</taxon>
    </lineage>
</organism>
<keyword evidence="2" id="KW-1185">Reference proteome</keyword>
<gene>
    <name evidence="1" type="ORF">HJC23_002037</name>
</gene>
<dbReference type="Proteomes" id="UP001516023">
    <property type="component" value="Unassembled WGS sequence"/>
</dbReference>
<dbReference type="EMBL" id="JABMIG020000069">
    <property type="protein sequence ID" value="KAL3795630.1"/>
    <property type="molecule type" value="Genomic_DNA"/>
</dbReference>
<comment type="caution">
    <text evidence="1">The sequence shown here is derived from an EMBL/GenBank/DDBJ whole genome shotgun (WGS) entry which is preliminary data.</text>
</comment>
<dbReference type="AlphaFoldDB" id="A0ABD3QBV3"/>